<gene>
    <name evidence="2" type="ORF">H3H32_06690</name>
</gene>
<dbReference type="RefSeq" id="WP_182461968.1">
    <property type="nucleotide sequence ID" value="NZ_CP059732.1"/>
</dbReference>
<proteinExistence type="predicted"/>
<feature type="signal peptide" evidence="1">
    <location>
        <begin position="1"/>
        <end position="22"/>
    </location>
</feature>
<keyword evidence="1" id="KW-0732">Signal</keyword>
<evidence type="ECO:0000313" key="2">
    <source>
        <dbReference type="EMBL" id="QMW04614.1"/>
    </source>
</evidence>
<evidence type="ECO:0000256" key="1">
    <source>
        <dbReference type="SAM" id="SignalP"/>
    </source>
</evidence>
<accession>A0A7G5H0H2</accession>
<protein>
    <recommendedName>
        <fullName evidence="4">Outer membrane protein beta-barrel domain-containing protein</fullName>
    </recommendedName>
</protein>
<dbReference type="AlphaFoldDB" id="A0A7G5H0H2"/>
<dbReference type="KEGG" id="sfol:H3H32_06690"/>
<dbReference type="EMBL" id="CP059732">
    <property type="protein sequence ID" value="QMW04614.1"/>
    <property type="molecule type" value="Genomic_DNA"/>
</dbReference>
<feature type="chain" id="PRO_5028892564" description="Outer membrane protein beta-barrel domain-containing protein" evidence="1">
    <location>
        <begin position="23"/>
        <end position="218"/>
    </location>
</feature>
<reference evidence="2 3" key="1">
    <citation type="submission" date="2020-07" db="EMBL/GenBank/DDBJ databases">
        <title>Spirosoma foliorum sp. nov., isolated from the leaves on the Nejang mountain Korea, Republic of.</title>
        <authorList>
            <person name="Ho H."/>
            <person name="Lee Y.-J."/>
            <person name="Nurcahyanto D.-A."/>
            <person name="Kim S.-G."/>
        </authorList>
    </citation>
    <scope>NUCLEOTIDE SEQUENCE [LARGE SCALE GENOMIC DNA]</scope>
    <source>
        <strain evidence="2 3">PL0136</strain>
    </source>
</reference>
<keyword evidence="3" id="KW-1185">Reference proteome</keyword>
<organism evidence="2 3">
    <name type="scientific">Spirosoma foliorum</name>
    <dbReference type="NCBI Taxonomy" id="2710596"/>
    <lineage>
        <taxon>Bacteria</taxon>
        <taxon>Pseudomonadati</taxon>
        <taxon>Bacteroidota</taxon>
        <taxon>Cytophagia</taxon>
        <taxon>Cytophagales</taxon>
        <taxon>Cytophagaceae</taxon>
        <taxon>Spirosoma</taxon>
    </lineage>
</organism>
<name>A0A7G5H0H2_9BACT</name>
<sequence length="218" mass="24440">MQSIRKYYLLCLCLSLSWAIHAQERPDFYRKPVKQGNGFMLRAGLNYTIPTVTAYYVNGSIPLSILGGVRPKMGFYVGASYYTDLATNRLSLRLDGTLQQKSTKTVNPYNSYSATMSYYYAGFAPLIGLQLAGPLTIYTGPEVNLMIINKNAWGRVTPLDIGPTVKCVYSFQKIKAEISYSRGFVRYDHLDINLPGGPAKHDFYNQTLQAGLVYLLNI</sequence>
<dbReference type="Proteomes" id="UP000515369">
    <property type="component" value="Chromosome"/>
</dbReference>
<evidence type="ECO:0008006" key="4">
    <source>
        <dbReference type="Google" id="ProtNLM"/>
    </source>
</evidence>
<evidence type="ECO:0000313" key="3">
    <source>
        <dbReference type="Proteomes" id="UP000515369"/>
    </source>
</evidence>